<accession>A0A1D8KUH2</accession>
<protein>
    <submittedName>
        <fullName evidence="1">Tail completion protein</fullName>
    </submittedName>
</protein>
<gene>
    <name evidence="1" type="ORF">S420910_147</name>
</gene>
<name>A0A1D8KUH2_9CAUD</name>
<proteinExistence type="predicted"/>
<dbReference type="Proteomes" id="UP000226384">
    <property type="component" value="Segment"/>
</dbReference>
<evidence type="ECO:0000313" key="2">
    <source>
        <dbReference type="Proteomes" id="UP000226384"/>
    </source>
</evidence>
<reference evidence="1 2" key="1">
    <citation type="journal article" date="2016" name="Virology">
        <title>The genomic content and context of auxiliary metabolic genes in marine cyanomyoviruses.</title>
        <authorList>
            <person name="Crummett L.T."/>
            <person name="Puxty R.J."/>
            <person name="Weihe C."/>
            <person name="Marston M.F."/>
            <person name="Martiny J.B."/>
        </authorList>
    </citation>
    <scope>NUCLEOTIDE SEQUENCE [LARGE SCALE GENOMIC DNA]</scope>
    <source>
        <strain evidence="1">0910SB42</strain>
    </source>
</reference>
<dbReference type="EMBL" id="KU686213">
    <property type="protein sequence ID" value="AOV62335.1"/>
    <property type="molecule type" value="Genomic_DNA"/>
</dbReference>
<organism evidence="1 2">
    <name type="scientific">Synechococcus phage S-CAM7</name>
    <dbReference type="NCBI Taxonomy" id="1883368"/>
    <lineage>
        <taxon>Viruses</taxon>
        <taxon>Duplodnaviria</taxon>
        <taxon>Heunggongvirae</taxon>
        <taxon>Uroviricota</taxon>
        <taxon>Caudoviricetes</taxon>
        <taxon>Pantevenvirales</taxon>
        <taxon>Kyanoviridae</taxon>
        <taxon>Mazuvirus</taxon>
        <taxon>Mazuvirus scam7</taxon>
    </lineage>
</organism>
<sequence length="188" mass="21583">MPDIYYKQITNRNYMSPLGFDFTIARFPKVSFFANTASLPQISLGGAEQSNYLKQLMHPGDRVEYGELPIQFLVDEDMINYTLIHNWMTGLGFPESCQQFLEQTTDDSGDRDLELQYSDASLRILNSNYNTISQLKFWSIFPTSLSSLDFTTSDTDVNYFTANVTFQFLYMQILDKDGKALSPDYVNS</sequence>
<evidence type="ECO:0000313" key="1">
    <source>
        <dbReference type="EMBL" id="AOV62335.1"/>
    </source>
</evidence>